<comment type="caution">
    <text evidence="3">The sequence shown here is derived from an EMBL/GenBank/DDBJ whole genome shotgun (WGS) entry which is preliminary data.</text>
</comment>
<dbReference type="PANTHER" id="PTHR31351:SF30">
    <property type="entry name" value="VAN3-BINDING PROTEIN-LIKE"/>
    <property type="match status" value="1"/>
</dbReference>
<evidence type="ECO:0000259" key="2">
    <source>
        <dbReference type="Pfam" id="PF08458"/>
    </source>
</evidence>
<dbReference type="PANTHER" id="PTHR31351">
    <property type="entry name" value="EXPRESSED PROTEIN"/>
    <property type="match status" value="1"/>
</dbReference>
<dbReference type="InterPro" id="IPR013666">
    <property type="entry name" value="PH_pln"/>
</dbReference>
<evidence type="ECO:0000313" key="4">
    <source>
        <dbReference type="Proteomes" id="UP000623129"/>
    </source>
</evidence>
<dbReference type="GO" id="GO:0010305">
    <property type="term" value="P:leaf vascular tissue pattern formation"/>
    <property type="evidence" value="ECO:0007669"/>
    <property type="project" value="TreeGrafter"/>
</dbReference>
<dbReference type="OrthoDB" id="684573at2759"/>
<evidence type="ECO:0000313" key="3">
    <source>
        <dbReference type="EMBL" id="KAF3340466.1"/>
    </source>
</evidence>
<feature type="domain" description="VAN3-binding protein-like auxin canalisation" evidence="1">
    <location>
        <begin position="130"/>
        <end position="255"/>
    </location>
</feature>
<dbReference type="InterPro" id="IPR040269">
    <property type="entry name" value="VAB"/>
</dbReference>
<dbReference type="InterPro" id="IPR008546">
    <property type="entry name" value="VAN3-bd-like_auxin_canal"/>
</dbReference>
<name>A0A833VJP2_9POAL</name>
<protein>
    <submittedName>
        <fullName evidence="3">Auxin canalization</fullName>
    </submittedName>
</protein>
<sequence>MNGIDSAKENKNLQLAKCFPPLETPKSPREAMQYLSRTWSPSSLTYVDQLLSANSLTSFEPLKQDKNVDHEEQDYKLQMCVDNKQKMEQLWMVVPSGKVHNSVSHKHKKLHSSWKGFSSVEVLSNLAWGHRRKKKEEMRMQAAQVNATLSVAKLAAAIAGVVSNSHMEPLKSRDLCIARLGEEMGGKIGMVVSSATALVAAVCAEAAESMGASKKQVALAMDMGAETRDPAHLVTLTANAATCLRGVSTLKLRGLANNFALEGSKILERGALLPVCMPLGGIQPRWVYIYVNGDKIILKLGKRCLYGAFKAYKEYIILDTIEEATKGNSPRKENGCIVITLSTSDGTIQLLFEEGKHYTIWKNAIFNLMSKVSKNRNIY</sequence>
<reference evidence="3" key="1">
    <citation type="submission" date="2020-01" db="EMBL/GenBank/DDBJ databases">
        <title>Genome sequence of Kobresia littledalei, the first chromosome-level genome in the family Cyperaceae.</title>
        <authorList>
            <person name="Qu G."/>
        </authorList>
    </citation>
    <scope>NUCLEOTIDE SEQUENCE</scope>
    <source>
        <strain evidence="3">C.B.Clarke</strain>
        <tissue evidence="3">Leaf</tissue>
    </source>
</reference>
<dbReference type="GO" id="GO:0009734">
    <property type="term" value="P:auxin-activated signaling pathway"/>
    <property type="evidence" value="ECO:0007669"/>
    <property type="project" value="TreeGrafter"/>
</dbReference>
<evidence type="ECO:0000259" key="1">
    <source>
        <dbReference type="Pfam" id="PF05703"/>
    </source>
</evidence>
<accession>A0A833VJP2</accession>
<keyword evidence="4" id="KW-1185">Reference proteome</keyword>
<dbReference type="Pfam" id="PF05703">
    <property type="entry name" value="Auxin_canalis"/>
    <property type="match status" value="1"/>
</dbReference>
<gene>
    <name evidence="3" type="ORF">FCM35_KLT16237</name>
</gene>
<dbReference type="GO" id="GO:0010087">
    <property type="term" value="P:phloem or xylem histogenesis"/>
    <property type="evidence" value="ECO:0007669"/>
    <property type="project" value="TreeGrafter"/>
</dbReference>
<dbReference type="Pfam" id="PF08458">
    <property type="entry name" value="PH_2"/>
    <property type="match status" value="1"/>
</dbReference>
<proteinExistence type="predicted"/>
<organism evidence="3 4">
    <name type="scientific">Carex littledalei</name>
    <dbReference type="NCBI Taxonomy" id="544730"/>
    <lineage>
        <taxon>Eukaryota</taxon>
        <taxon>Viridiplantae</taxon>
        <taxon>Streptophyta</taxon>
        <taxon>Embryophyta</taxon>
        <taxon>Tracheophyta</taxon>
        <taxon>Spermatophyta</taxon>
        <taxon>Magnoliopsida</taxon>
        <taxon>Liliopsida</taxon>
        <taxon>Poales</taxon>
        <taxon>Cyperaceae</taxon>
        <taxon>Cyperoideae</taxon>
        <taxon>Cariceae</taxon>
        <taxon>Carex</taxon>
        <taxon>Carex subgen. Euthyceras</taxon>
    </lineage>
</organism>
<dbReference type="EMBL" id="SWLB01000003">
    <property type="protein sequence ID" value="KAF3340466.1"/>
    <property type="molecule type" value="Genomic_DNA"/>
</dbReference>
<feature type="domain" description="Pleckstrin-like plant" evidence="2">
    <location>
        <begin position="273"/>
        <end position="371"/>
    </location>
</feature>
<dbReference type="AlphaFoldDB" id="A0A833VJP2"/>
<dbReference type="Proteomes" id="UP000623129">
    <property type="component" value="Unassembled WGS sequence"/>
</dbReference>